<dbReference type="CDD" id="cd06257">
    <property type="entry name" value="DnaJ"/>
    <property type="match status" value="1"/>
</dbReference>
<dbReference type="GO" id="GO:0031072">
    <property type="term" value="F:heat shock protein binding"/>
    <property type="evidence" value="ECO:0007669"/>
    <property type="project" value="TreeGrafter"/>
</dbReference>
<reference evidence="2 3" key="1">
    <citation type="journal article" date="2015" name="Genome Biol.">
        <title>Comparative genomics of Steinernema reveals deeply conserved gene regulatory networks.</title>
        <authorList>
            <person name="Dillman A.R."/>
            <person name="Macchietto M."/>
            <person name="Porter C.F."/>
            <person name="Rogers A."/>
            <person name="Williams B."/>
            <person name="Antoshechkin I."/>
            <person name="Lee M.M."/>
            <person name="Goodwin Z."/>
            <person name="Lu X."/>
            <person name="Lewis E.E."/>
            <person name="Goodrich-Blair H."/>
            <person name="Stock S.P."/>
            <person name="Adams B.J."/>
            <person name="Sternberg P.W."/>
            <person name="Mortazavi A."/>
        </authorList>
    </citation>
    <scope>NUCLEOTIDE SEQUENCE [LARGE SCALE GENOMIC DNA]</scope>
    <source>
        <strain evidence="2 3">ALL</strain>
    </source>
</reference>
<dbReference type="Proteomes" id="UP000298663">
    <property type="component" value="Unassembled WGS sequence"/>
</dbReference>
<dbReference type="InterPro" id="IPR001623">
    <property type="entry name" value="DnaJ_domain"/>
</dbReference>
<dbReference type="GO" id="GO:0005634">
    <property type="term" value="C:nucleus"/>
    <property type="evidence" value="ECO:0007669"/>
    <property type="project" value="TreeGrafter"/>
</dbReference>
<dbReference type="Pfam" id="PF23302">
    <property type="entry name" value="HTH_DNAJC9"/>
    <property type="match status" value="1"/>
</dbReference>
<comment type="caution">
    <text evidence="2">The sequence shown here is derived from an EMBL/GenBank/DDBJ whole genome shotgun (WGS) entry which is preliminary data.</text>
</comment>
<reference evidence="2 3" key="2">
    <citation type="journal article" date="2019" name="G3 (Bethesda)">
        <title>Hybrid Assembly of the Genome of the Entomopathogenic Nematode Steinernema carpocapsae Identifies the X-Chromosome.</title>
        <authorList>
            <person name="Serra L."/>
            <person name="Macchietto M."/>
            <person name="Macias-Munoz A."/>
            <person name="McGill C.J."/>
            <person name="Rodriguez I.M."/>
            <person name="Rodriguez B."/>
            <person name="Murad R."/>
            <person name="Mortazavi A."/>
        </authorList>
    </citation>
    <scope>NUCLEOTIDE SEQUENCE [LARGE SCALE GENOMIC DNA]</scope>
    <source>
        <strain evidence="2 3">ALL</strain>
    </source>
</reference>
<sequence>MSLLADLQKHFECSNLYEVLHLDPKNKATYSAEAIKKAYYKQSLKFHPDRLPAEVTEDEKRVATEKFQAISGVYAILGDEEKRKIYDETGVVNSEDWGEDNANWDRIWRSAYKKVTIEEIEKYLETYGGSEEEREDVKEAYERSKGNRNQILERVIGSDREGAADRIFEMIQEMIDEGKLKKYSIFSRAPKKLNKKRVEKEAKEAEKMLKEISAKGNAEADLASMILARQQKRVAASSSFLDNLVAKYGDAGSSKAKKRKTSSK</sequence>
<feature type="domain" description="J" evidence="1">
    <location>
        <begin position="15"/>
        <end position="90"/>
    </location>
</feature>
<dbReference type="PROSITE" id="PS00636">
    <property type="entry name" value="DNAJ_1"/>
    <property type="match status" value="1"/>
</dbReference>
<dbReference type="SMART" id="SM00271">
    <property type="entry name" value="DnaJ"/>
    <property type="match status" value="1"/>
</dbReference>
<evidence type="ECO:0000313" key="2">
    <source>
        <dbReference type="EMBL" id="TKR60991.1"/>
    </source>
</evidence>
<dbReference type="InterPro" id="IPR018253">
    <property type="entry name" value="DnaJ_domain_CS"/>
</dbReference>
<dbReference type="Gene3D" id="1.10.287.110">
    <property type="entry name" value="DnaJ domain"/>
    <property type="match status" value="1"/>
</dbReference>
<dbReference type="Pfam" id="PF00226">
    <property type="entry name" value="DnaJ"/>
    <property type="match status" value="1"/>
</dbReference>
<dbReference type="InterPro" id="IPR052594">
    <property type="entry name" value="J_domain-containing_protein"/>
</dbReference>
<dbReference type="EMBL" id="AZBU02000011">
    <property type="protein sequence ID" value="TKR60991.1"/>
    <property type="molecule type" value="Genomic_DNA"/>
</dbReference>
<dbReference type="InterPro" id="IPR036869">
    <property type="entry name" value="J_dom_sf"/>
</dbReference>
<dbReference type="AlphaFoldDB" id="A0A4U5LXM2"/>
<keyword evidence="3" id="KW-1185">Reference proteome</keyword>
<dbReference type="PRINTS" id="PR00625">
    <property type="entry name" value="JDOMAIN"/>
</dbReference>
<evidence type="ECO:0000259" key="1">
    <source>
        <dbReference type="PROSITE" id="PS50076"/>
    </source>
</evidence>
<dbReference type="InterPro" id="IPR056453">
    <property type="entry name" value="HTH_DNAJC9"/>
</dbReference>
<protein>
    <recommendedName>
        <fullName evidence="1">J domain-containing protein</fullName>
    </recommendedName>
</protein>
<dbReference type="SUPFAM" id="SSF46565">
    <property type="entry name" value="Chaperone J-domain"/>
    <property type="match status" value="1"/>
</dbReference>
<dbReference type="OrthoDB" id="110024at2759"/>
<gene>
    <name evidence="2" type="ORF">L596_028164</name>
</gene>
<organism evidence="2 3">
    <name type="scientific">Steinernema carpocapsae</name>
    <name type="common">Entomopathogenic nematode</name>
    <dbReference type="NCBI Taxonomy" id="34508"/>
    <lineage>
        <taxon>Eukaryota</taxon>
        <taxon>Metazoa</taxon>
        <taxon>Ecdysozoa</taxon>
        <taxon>Nematoda</taxon>
        <taxon>Chromadorea</taxon>
        <taxon>Rhabditida</taxon>
        <taxon>Tylenchina</taxon>
        <taxon>Panagrolaimomorpha</taxon>
        <taxon>Strongyloidoidea</taxon>
        <taxon>Steinernematidae</taxon>
        <taxon>Steinernema</taxon>
    </lineage>
</organism>
<dbReference type="PROSITE" id="PS50076">
    <property type="entry name" value="DNAJ_2"/>
    <property type="match status" value="1"/>
</dbReference>
<dbReference type="PANTHER" id="PTHR44144:SF1">
    <property type="entry name" value="DNAJ HOMOLOG SUBFAMILY C MEMBER 9"/>
    <property type="match status" value="1"/>
</dbReference>
<name>A0A4U5LXM2_STECR</name>
<dbReference type="PANTHER" id="PTHR44144">
    <property type="entry name" value="DNAJ HOMOLOG SUBFAMILY C MEMBER 9"/>
    <property type="match status" value="1"/>
</dbReference>
<dbReference type="GO" id="GO:0005737">
    <property type="term" value="C:cytoplasm"/>
    <property type="evidence" value="ECO:0007669"/>
    <property type="project" value="TreeGrafter"/>
</dbReference>
<dbReference type="STRING" id="34508.A0A4U5LXM2"/>
<evidence type="ECO:0000313" key="3">
    <source>
        <dbReference type="Proteomes" id="UP000298663"/>
    </source>
</evidence>
<accession>A0A4U5LXM2</accession>
<proteinExistence type="predicted"/>